<evidence type="ECO:0000313" key="9">
    <source>
        <dbReference type="RefSeq" id="XP_026489151.1"/>
    </source>
</evidence>
<dbReference type="InterPro" id="IPR036821">
    <property type="entry name" value="Peptide_deformylase_sf"/>
</dbReference>
<keyword evidence="4 7" id="KW-0648">Protein biosynthesis</keyword>
<proteinExistence type="inferred from homology"/>
<sequence length="216" mass="24453">MGLLRKTINWYAKLAPGWGRSLPPYEHVVQIGDPILRKVSEPVPVDKIKTDEIQKVIQKLKYVLDKYGSVGMAAPQIGVNLRIFVMRLTATQIAKIPAETIKLKNMSVVPLTVFVNPKLKVVDYNKIIHSEGCESVRSFSADVARYNEVQVKGYNADGEEILHVFKGWPARIAQHEMDHLDGKLYTDIMDRKSLHCICWDEVNLSKGKIVIPFCPQ</sequence>
<evidence type="ECO:0000313" key="8">
    <source>
        <dbReference type="Proteomes" id="UP001652626"/>
    </source>
</evidence>
<protein>
    <recommendedName>
        <fullName evidence="7">Peptide deformylase</fullName>
        <ecNumber evidence="7">3.5.1.88</ecNumber>
    </recommendedName>
</protein>
<dbReference type="AlphaFoldDB" id="A0A8B8HZE8"/>
<name>A0A8B8HZE8_VANTA</name>
<evidence type="ECO:0000256" key="5">
    <source>
        <dbReference type="ARBA" id="ARBA00037114"/>
    </source>
</evidence>
<dbReference type="PIRSF" id="PIRSF004749">
    <property type="entry name" value="Pep_def"/>
    <property type="match status" value="1"/>
</dbReference>
<dbReference type="SUPFAM" id="SSF56420">
    <property type="entry name" value="Peptide deformylase"/>
    <property type="match status" value="1"/>
</dbReference>
<dbReference type="RefSeq" id="XP_026489151.1">
    <property type="nucleotide sequence ID" value="XM_026633366.2"/>
</dbReference>
<evidence type="ECO:0000256" key="6">
    <source>
        <dbReference type="ARBA" id="ARBA00048875"/>
    </source>
</evidence>
<accession>A0A8B8HZE8</accession>
<dbReference type="EC" id="3.5.1.88" evidence="7"/>
<dbReference type="GeneID" id="113395698"/>
<gene>
    <name evidence="9" type="primary">LOC113395698</name>
</gene>
<dbReference type="GO" id="GO:0006412">
    <property type="term" value="P:translation"/>
    <property type="evidence" value="ECO:0007669"/>
    <property type="project" value="UniProtKB-KW"/>
</dbReference>
<dbReference type="PANTHER" id="PTHR10458:SF2">
    <property type="entry name" value="PEPTIDE DEFORMYLASE, MITOCHONDRIAL"/>
    <property type="match status" value="1"/>
</dbReference>
<keyword evidence="2 7" id="KW-0479">Metal-binding</keyword>
<organism evidence="8 9">
    <name type="scientific">Vanessa tameamea</name>
    <name type="common">Kamehameha butterfly</name>
    <dbReference type="NCBI Taxonomy" id="334116"/>
    <lineage>
        <taxon>Eukaryota</taxon>
        <taxon>Metazoa</taxon>
        <taxon>Ecdysozoa</taxon>
        <taxon>Arthropoda</taxon>
        <taxon>Hexapoda</taxon>
        <taxon>Insecta</taxon>
        <taxon>Pterygota</taxon>
        <taxon>Neoptera</taxon>
        <taxon>Endopterygota</taxon>
        <taxon>Lepidoptera</taxon>
        <taxon>Glossata</taxon>
        <taxon>Ditrysia</taxon>
        <taxon>Papilionoidea</taxon>
        <taxon>Nymphalidae</taxon>
        <taxon>Nymphalinae</taxon>
        <taxon>Vanessa</taxon>
    </lineage>
</organism>
<dbReference type="Gene3D" id="3.90.45.10">
    <property type="entry name" value="Peptide deformylase"/>
    <property type="match status" value="1"/>
</dbReference>
<reference evidence="9" key="1">
    <citation type="submission" date="2025-08" db="UniProtKB">
        <authorList>
            <consortium name="RefSeq"/>
        </authorList>
    </citation>
    <scope>IDENTIFICATION</scope>
    <source>
        <tissue evidence="9">Whole body</tissue>
    </source>
</reference>
<dbReference type="Pfam" id="PF01327">
    <property type="entry name" value="Pep_deformylase"/>
    <property type="match status" value="1"/>
</dbReference>
<evidence type="ECO:0000256" key="2">
    <source>
        <dbReference type="ARBA" id="ARBA00022723"/>
    </source>
</evidence>
<dbReference type="GO" id="GO:0042586">
    <property type="term" value="F:peptide deformylase activity"/>
    <property type="evidence" value="ECO:0007669"/>
    <property type="project" value="UniProtKB-EC"/>
</dbReference>
<evidence type="ECO:0000256" key="4">
    <source>
        <dbReference type="ARBA" id="ARBA00022917"/>
    </source>
</evidence>
<comment type="similarity">
    <text evidence="1 7">Belongs to the polypeptide deformylase family.</text>
</comment>
<dbReference type="PANTHER" id="PTHR10458">
    <property type="entry name" value="PEPTIDE DEFORMYLASE"/>
    <property type="match status" value="1"/>
</dbReference>
<dbReference type="FunFam" id="3.90.45.10:FF:000003">
    <property type="entry name" value="Peptide deformylase"/>
    <property type="match status" value="1"/>
</dbReference>
<evidence type="ECO:0000256" key="7">
    <source>
        <dbReference type="RuleBase" id="RU362111"/>
    </source>
</evidence>
<evidence type="ECO:0000256" key="1">
    <source>
        <dbReference type="ARBA" id="ARBA00010759"/>
    </source>
</evidence>
<dbReference type="InterPro" id="IPR023635">
    <property type="entry name" value="Peptide_deformylase"/>
</dbReference>
<evidence type="ECO:0000256" key="3">
    <source>
        <dbReference type="ARBA" id="ARBA00022801"/>
    </source>
</evidence>
<comment type="catalytic activity">
    <reaction evidence="6 7">
        <text>N-terminal N-formyl-L-methionyl-[peptide] + H2O = N-terminal L-methionyl-[peptide] + formate</text>
        <dbReference type="Rhea" id="RHEA:24420"/>
        <dbReference type="Rhea" id="RHEA-COMP:10639"/>
        <dbReference type="Rhea" id="RHEA-COMP:10640"/>
        <dbReference type="ChEBI" id="CHEBI:15377"/>
        <dbReference type="ChEBI" id="CHEBI:15740"/>
        <dbReference type="ChEBI" id="CHEBI:49298"/>
        <dbReference type="ChEBI" id="CHEBI:64731"/>
        <dbReference type="EC" id="3.5.1.88"/>
    </reaction>
</comment>
<dbReference type="CDD" id="cd00487">
    <property type="entry name" value="Pep_deformylase"/>
    <property type="match status" value="1"/>
</dbReference>
<dbReference type="NCBIfam" id="NF001159">
    <property type="entry name" value="PRK00150.1-3"/>
    <property type="match status" value="1"/>
</dbReference>
<keyword evidence="8" id="KW-1185">Reference proteome</keyword>
<dbReference type="GO" id="GO:0046872">
    <property type="term" value="F:metal ion binding"/>
    <property type="evidence" value="ECO:0007669"/>
    <property type="project" value="UniProtKB-KW"/>
</dbReference>
<dbReference type="HAMAP" id="MF_00163">
    <property type="entry name" value="Pep_deformylase"/>
    <property type="match status" value="1"/>
</dbReference>
<dbReference type="OrthoDB" id="276063at2759"/>
<comment type="function">
    <text evidence="5 7">Removes the formyl group from the N-terminal Met of newly synthesized proteins.</text>
</comment>
<dbReference type="Proteomes" id="UP001652626">
    <property type="component" value="Chromosome 7"/>
</dbReference>
<keyword evidence="3 7" id="KW-0378">Hydrolase</keyword>
<dbReference type="GO" id="GO:0005739">
    <property type="term" value="C:mitochondrion"/>
    <property type="evidence" value="ECO:0007669"/>
    <property type="project" value="UniProtKB-ARBA"/>
</dbReference>
<dbReference type="PRINTS" id="PR01576">
    <property type="entry name" value="PDEFORMYLASE"/>
</dbReference>
<dbReference type="OMA" id="PSYEPIG"/>